<sequence>MLDSIYVGITGLRGYSDGLRAIANNTTNINTPGFKSSSLQFSDLFYASGNGGSGGQLGYGLNVGATTLNFKQGELRQTGNDLDLAVDGDGMFTLRDAGGKLHYTRAGQFVFNPNGELVNRSDQSNVMGYNAQGALVKISINNLKTNPAVATTTMTFTNNLDASSVQTIGNLTVIDSAGGKHQLAAQFTPPGANGGPWSVVFLEGATQVGTGVLTFTNGRPDPANAKIVWDYHPPGLGTQRLTFDFSNNVTSYASTGQTLLAMDTQDGYAAGTLTRMTFDATGTLVLTYSNGQTVKGSKLALGRFETADDVVAAGGNLFDATDNHAWESGTAGNGAFGVIHSGMVEISNVDLSQEFSDLVITQRGYQASSQIISSANDMLQELFAMKGK</sequence>
<keyword evidence="8" id="KW-1185">Reference proteome</keyword>
<evidence type="ECO:0000313" key="7">
    <source>
        <dbReference type="EMBL" id="SHN17929.1"/>
    </source>
</evidence>
<accession>A0A1M7PL47</accession>
<dbReference type="GO" id="GO:0009425">
    <property type="term" value="C:bacterial-type flagellum basal body"/>
    <property type="evidence" value="ECO:0007669"/>
    <property type="project" value="UniProtKB-SubCell"/>
</dbReference>
<organism evidence="7 8">
    <name type="scientific">Duganella sacchari</name>
    <dbReference type="NCBI Taxonomy" id="551987"/>
    <lineage>
        <taxon>Bacteria</taxon>
        <taxon>Pseudomonadati</taxon>
        <taxon>Pseudomonadota</taxon>
        <taxon>Betaproteobacteria</taxon>
        <taxon>Burkholderiales</taxon>
        <taxon>Oxalobacteraceae</taxon>
        <taxon>Telluria group</taxon>
        <taxon>Duganella</taxon>
    </lineage>
</organism>
<keyword evidence="7" id="KW-0966">Cell projection</keyword>
<dbReference type="InterPro" id="IPR020013">
    <property type="entry name" value="Flagellar_FlgE/F/G"/>
</dbReference>
<dbReference type="PANTHER" id="PTHR30435:SF1">
    <property type="entry name" value="FLAGELLAR HOOK PROTEIN FLGE"/>
    <property type="match status" value="1"/>
</dbReference>
<name>A0A1M7PL47_9BURK</name>
<evidence type="ECO:0000256" key="3">
    <source>
        <dbReference type="ARBA" id="ARBA00023143"/>
    </source>
</evidence>
<reference evidence="8" key="1">
    <citation type="submission" date="2016-11" db="EMBL/GenBank/DDBJ databases">
        <authorList>
            <person name="Varghese N."/>
            <person name="Submissions S."/>
        </authorList>
    </citation>
    <scope>NUCLEOTIDE SEQUENCE [LARGE SCALE GENOMIC DNA]</scope>
    <source>
        <strain evidence="8">Sac-22</strain>
    </source>
</reference>
<feature type="domain" description="Flagellar basal-body/hook protein C-terminal" evidence="5">
    <location>
        <begin position="341"/>
        <end position="382"/>
    </location>
</feature>
<dbReference type="AlphaFoldDB" id="A0A1M7PL47"/>
<dbReference type="Proteomes" id="UP000184339">
    <property type="component" value="Unassembled WGS sequence"/>
</dbReference>
<dbReference type="SUPFAM" id="SSF117143">
    <property type="entry name" value="Flagellar hook protein flgE"/>
    <property type="match status" value="1"/>
</dbReference>
<dbReference type="InterPro" id="IPR037058">
    <property type="entry name" value="Falgellar_hook_FlgE_sf"/>
</dbReference>
<dbReference type="GO" id="GO:0009424">
    <property type="term" value="C:bacterial-type flagellum hook"/>
    <property type="evidence" value="ECO:0007669"/>
    <property type="project" value="TreeGrafter"/>
</dbReference>
<proteinExistence type="inferred from homology"/>
<dbReference type="NCBIfam" id="TIGR03506">
    <property type="entry name" value="FlgEFG_subfam"/>
    <property type="match status" value="1"/>
</dbReference>
<dbReference type="EMBL" id="FRCX01000005">
    <property type="protein sequence ID" value="SHN17929.1"/>
    <property type="molecule type" value="Genomic_DNA"/>
</dbReference>
<evidence type="ECO:0000256" key="1">
    <source>
        <dbReference type="ARBA" id="ARBA00004117"/>
    </source>
</evidence>
<dbReference type="PANTHER" id="PTHR30435">
    <property type="entry name" value="FLAGELLAR PROTEIN"/>
    <property type="match status" value="1"/>
</dbReference>
<keyword evidence="3 4" id="KW-0975">Bacterial flagellum</keyword>
<comment type="subcellular location">
    <subcellularLocation>
        <location evidence="1 4">Bacterial flagellum basal body</location>
    </subcellularLocation>
</comment>
<gene>
    <name evidence="7" type="ORF">SAMN05192549_105185</name>
</gene>
<evidence type="ECO:0000259" key="6">
    <source>
        <dbReference type="Pfam" id="PF22692"/>
    </source>
</evidence>
<dbReference type="RefSeq" id="WP_072784941.1">
    <property type="nucleotide sequence ID" value="NZ_FRCX01000005.1"/>
</dbReference>
<dbReference type="GO" id="GO:0005829">
    <property type="term" value="C:cytosol"/>
    <property type="evidence" value="ECO:0007669"/>
    <property type="project" value="TreeGrafter"/>
</dbReference>
<dbReference type="InterPro" id="IPR037925">
    <property type="entry name" value="FlgE/F/G-like"/>
</dbReference>
<evidence type="ECO:0000256" key="4">
    <source>
        <dbReference type="RuleBase" id="RU362116"/>
    </source>
</evidence>
<dbReference type="OrthoDB" id="8578401at2"/>
<evidence type="ECO:0000313" key="8">
    <source>
        <dbReference type="Proteomes" id="UP000184339"/>
    </source>
</evidence>
<dbReference type="Gene3D" id="2.60.98.20">
    <property type="entry name" value="Flagellar hook protein FlgE"/>
    <property type="match status" value="1"/>
</dbReference>
<evidence type="ECO:0000256" key="2">
    <source>
        <dbReference type="ARBA" id="ARBA00009677"/>
    </source>
</evidence>
<dbReference type="GO" id="GO:0071978">
    <property type="term" value="P:bacterial-type flagellum-dependent swarming motility"/>
    <property type="evidence" value="ECO:0007669"/>
    <property type="project" value="TreeGrafter"/>
</dbReference>
<dbReference type="InterPro" id="IPR010930">
    <property type="entry name" value="Flg_bb/hook_C_dom"/>
</dbReference>
<keyword evidence="7" id="KW-0282">Flagellum</keyword>
<comment type="similarity">
    <text evidence="2 4">Belongs to the flagella basal body rod proteins family.</text>
</comment>
<dbReference type="Pfam" id="PF22692">
    <property type="entry name" value="LlgE_F_G_D1"/>
    <property type="match status" value="1"/>
</dbReference>
<feature type="domain" description="Flagellar hook protein FlgE/F/G-like D1" evidence="6">
    <location>
        <begin position="85"/>
        <end position="141"/>
    </location>
</feature>
<dbReference type="STRING" id="551987.SAMN05192549_105185"/>
<comment type="function">
    <text evidence="4">A flexible structure which links the flagellar filament to the drive apparatus in the basal body.</text>
</comment>
<keyword evidence="7" id="KW-0969">Cilium</keyword>
<dbReference type="InterPro" id="IPR053967">
    <property type="entry name" value="LlgE_F_G-like_D1"/>
</dbReference>
<protein>
    <recommendedName>
        <fullName evidence="4">Flagellar hook protein FlgE</fullName>
    </recommendedName>
</protein>
<evidence type="ECO:0000259" key="5">
    <source>
        <dbReference type="Pfam" id="PF06429"/>
    </source>
</evidence>
<dbReference type="Pfam" id="PF06429">
    <property type="entry name" value="Flg_bbr_C"/>
    <property type="match status" value="1"/>
</dbReference>